<evidence type="ECO:0000259" key="1">
    <source>
        <dbReference type="Pfam" id="PF01243"/>
    </source>
</evidence>
<sequence length="212" mass="23363">MSIQELRVVTETDEICRIGGDPMPGAVEKVFDRLDRYGRQFIALSPFLCMGSTDAQGSADVSPRGDAPGFVAVLDDRTLLIPERPGNRRFDTMKNLMRNPAVGIIFFVPGINETLRLNGHAKVVDDAALLAGLAFGGHVPKLGITVTIHEVFFHCARALLRSKLWESSARIDRADFPTMGEIVKAQLQLREDEKAIETNIQASYSTELYSNS</sequence>
<dbReference type="Gene3D" id="2.30.110.10">
    <property type="entry name" value="Electron Transport, Fmn-binding Protein, Chain A"/>
    <property type="match status" value="1"/>
</dbReference>
<dbReference type="PANTHER" id="PTHR42815">
    <property type="entry name" value="FAD-BINDING, PUTATIVE (AFU_ORTHOLOGUE AFUA_6G07600)-RELATED"/>
    <property type="match status" value="1"/>
</dbReference>
<evidence type="ECO:0000313" key="3">
    <source>
        <dbReference type="Proteomes" id="UP000240653"/>
    </source>
</evidence>
<dbReference type="PANTHER" id="PTHR42815:SF2">
    <property type="entry name" value="FAD-BINDING, PUTATIVE (AFU_ORTHOLOGUE AFUA_6G07600)-RELATED"/>
    <property type="match status" value="1"/>
</dbReference>
<reference evidence="2 3" key="1">
    <citation type="submission" date="2018-03" db="EMBL/GenBank/DDBJ databases">
        <title>The draft genome of Mesorhizobium soli JCM 19897.</title>
        <authorList>
            <person name="Li L."/>
            <person name="Liu L."/>
            <person name="Liang L."/>
            <person name="Wang T."/>
            <person name="Zhang X."/>
        </authorList>
    </citation>
    <scope>NUCLEOTIDE SEQUENCE [LARGE SCALE GENOMIC DNA]</scope>
    <source>
        <strain evidence="2 3">JCM 19897</strain>
    </source>
</reference>
<dbReference type="InterPro" id="IPR012349">
    <property type="entry name" value="Split_barrel_FMN-bd"/>
</dbReference>
<gene>
    <name evidence="2" type="ORF">C7I85_23150</name>
</gene>
<dbReference type="InterPro" id="IPR011576">
    <property type="entry name" value="Pyridox_Oxase_N"/>
</dbReference>
<dbReference type="Pfam" id="PF01243">
    <property type="entry name" value="PNPOx_N"/>
    <property type="match status" value="1"/>
</dbReference>
<dbReference type="Proteomes" id="UP000240653">
    <property type="component" value="Unassembled WGS sequence"/>
</dbReference>
<feature type="domain" description="Pyridoxamine 5'-phosphate oxidase N-terminal" evidence="1">
    <location>
        <begin position="39"/>
        <end position="141"/>
    </location>
</feature>
<dbReference type="OrthoDB" id="9790331at2"/>
<dbReference type="EMBL" id="PXYL01000015">
    <property type="protein sequence ID" value="PSJ57125.1"/>
    <property type="molecule type" value="Genomic_DNA"/>
</dbReference>
<keyword evidence="3" id="KW-1185">Reference proteome</keyword>
<organism evidence="2 3">
    <name type="scientific">Pseudaminobacter soli</name>
    <name type="common">ex Li et al. 2025</name>
    <dbReference type="NCBI Taxonomy" id="1295366"/>
    <lineage>
        <taxon>Bacteria</taxon>
        <taxon>Pseudomonadati</taxon>
        <taxon>Pseudomonadota</taxon>
        <taxon>Alphaproteobacteria</taxon>
        <taxon>Hyphomicrobiales</taxon>
        <taxon>Phyllobacteriaceae</taxon>
        <taxon>Pseudaminobacter</taxon>
    </lineage>
</organism>
<dbReference type="RefSeq" id="WP_106726380.1">
    <property type="nucleotide sequence ID" value="NZ_PXYL01000015.1"/>
</dbReference>
<proteinExistence type="predicted"/>
<protein>
    <submittedName>
        <fullName evidence="2">Pyridoxamine 5'-phosphate oxidase</fullName>
    </submittedName>
</protein>
<evidence type="ECO:0000313" key="2">
    <source>
        <dbReference type="EMBL" id="PSJ57125.1"/>
    </source>
</evidence>
<dbReference type="SUPFAM" id="SSF50475">
    <property type="entry name" value="FMN-binding split barrel"/>
    <property type="match status" value="1"/>
</dbReference>
<dbReference type="InterPro" id="IPR024029">
    <property type="entry name" value="Pyridox_Oxase_FMN-dep"/>
</dbReference>
<comment type="caution">
    <text evidence="2">The sequence shown here is derived from an EMBL/GenBank/DDBJ whole genome shotgun (WGS) entry which is preliminary data.</text>
</comment>
<dbReference type="NCBIfam" id="TIGR04025">
    <property type="entry name" value="PPOX_FMN_DR2398"/>
    <property type="match status" value="1"/>
</dbReference>
<name>A0A2P7S3S9_9HYPH</name>
<accession>A0A2P7S3S9</accession>
<dbReference type="AlphaFoldDB" id="A0A2P7S3S9"/>